<evidence type="ECO:0000259" key="3">
    <source>
        <dbReference type="Pfam" id="PF02221"/>
    </source>
</evidence>
<name>A0ABR1RF62_9PEZI</name>
<dbReference type="Gene3D" id="2.70.220.10">
    <property type="entry name" value="Ganglioside GM2 activator"/>
    <property type="match status" value="1"/>
</dbReference>
<evidence type="ECO:0000313" key="5">
    <source>
        <dbReference type="Proteomes" id="UP001396898"/>
    </source>
</evidence>
<accession>A0ABR1RF62</accession>
<keyword evidence="1" id="KW-0732">Signal</keyword>
<dbReference type="Pfam" id="PF02221">
    <property type="entry name" value="E1_DerP2_DerF2"/>
    <property type="match status" value="1"/>
</dbReference>
<dbReference type="EMBL" id="JAQQWI010000016">
    <property type="protein sequence ID" value="KAK8009221.1"/>
    <property type="molecule type" value="Genomic_DNA"/>
</dbReference>
<gene>
    <name evidence="4" type="ORF">PG991_011772</name>
</gene>
<evidence type="ECO:0000313" key="4">
    <source>
        <dbReference type="EMBL" id="KAK8009221.1"/>
    </source>
</evidence>
<feature type="domain" description="MD-2-related lipid-recognition" evidence="3">
    <location>
        <begin position="39"/>
        <end position="185"/>
    </location>
</feature>
<sequence>MRILSFGEATRALGLLQGLQKPLNSGTPLASTAIIPGGTPFTLCPESRSTDLFQISSVVIERQPVYIDDMFTVHIEGEFQDSFSANATFDITGNCGSYCDAYGAPPEERGGETDRESFCEFHPIEQPLGESEKKNTTCPPEKGYAMISPTGWAMPMFLWWPQVYNFTFDAKTEDGSRIYCLTAEVCMRWEDEEKNKRYSTGPWSNCEVTGSDHGDVNSRRPGPAAPSAGGYHGNASDKSFVARVEIIDMNLKPGLL</sequence>
<organism evidence="4 5">
    <name type="scientific">Apiospora marii</name>
    <dbReference type="NCBI Taxonomy" id="335849"/>
    <lineage>
        <taxon>Eukaryota</taxon>
        <taxon>Fungi</taxon>
        <taxon>Dikarya</taxon>
        <taxon>Ascomycota</taxon>
        <taxon>Pezizomycotina</taxon>
        <taxon>Sordariomycetes</taxon>
        <taxon>Xylariomycetidae</taxon>
        <taxon>Amphisphaeriales</taxon>
        <taxon>Apiosporaceae</taxon>
        <taxon>Apiospora</taxon>
    </lineage>
</organism>
<dbReference type="Proteomes" id="UP001396898">
    <property type="component" value="Unassembled WGS sequence"/>
</dbReference>
<protein>
    <recommendedName>
        <fullName evidence="3">MD-2-related lipid-recognition domain-containing protein</fullName>
    </recommendedName>
</protein>
<feature type="region of interest" description="Disordered" evidence="2">
    <location>
        <begin position="209"/>
        <end position="231"/>
    </location>
</feature>
<evidence type="ECO:0000256" key="1">
    <source>
        <dbReference type="ARBA" id="ARBA00022729"/>
    </source>
</evidence>
<evidence type="ECO:0000256" key="2">
    <source>
        <dbReference type="SAM" id="MobiDB-lite"/>
    </source>
</evidence>
<dbReference type="InterPro" id="IPR036846">
    <property type="entry name" value="GM2-AP_sf"/>
</dbReference>
<comment type="caution">
    <text evidence="4">The sequence shown here is derived from an EMBL/GenBank/DDBJ whole genome shotgun (WGS) entry which is preliminary data.</text>
</comment>
<dbReference type="InterPro" id="IPR003172">
    <property type="entry name" value="ML_dom"/>
</dbReference>
<keyword evidence="5" id="KW-1185">Reference proteome</keyword>
<reference evidence="4 5" key="1">
    <citation type="submission" date="2023-01" db="EMBL/GenBank/DDBJ databases">
        <title>Analysis of 21 Apiospora genomes using comparative genomics revels a genus with tremendous synthesis potential of carbohydrate active enzymes and secondary metabolites.</title>
        <authorList>
            <person name="Sorensen T."/>
        </authorList>
    </citation>
    <scope>NUCLEOTIDE SEQUENCE [LARGE SCALE GENOMIC DNA]</scope>
    <source>
        <strain evidence="4 5">CBS 20057</strain>
    </source>
</reference>
<proteinExistence type="predicted"/>